<evidence type="ECO:0000256" key="3">
    <source>
        <dbReference type="ARBA" id="ARBA00022679"/>
    </source>
</evidence>
<protein>
    <submittedName>
        <fullName evidence="5">rRNA methylase, putative, group 3</fullName>
    </submittedName>
</protein>
<dbReference type="AlphaFoldDB" id="G8LUD3"/>
<dbReference type="Pfam" id="PF00588">
    <property type="entry name" value="SpoU_methylase"/>
    <property type="match status" value="1"/>
</dbReference>
<dbReference type="InterPro" id="IPR029028">
    <property type="entry name" value="Alpha/beta_knot_MTases"/>
</dbReference>
<dbReference type="Gene3D" id="3.40.1280.10">
    <property type="match status" value="1"/>
</dbReference>
<dbReference type="HOGENOM" id="CLU_021322_3_2_9"/>
<dbReference type="GO" id="GO:0006396">
    <property type="term" value="P:RNA processing"/>
    <property type="evidence" value="ECO:0007669"/>
    <property type="project" value="InterPro"/>
</dbReference>
<feature type="domain" description="RNA 2-O ribose methyltransferase substrate binding" evidence="4">
    <location>
        <begin position="31"/>
        <end position="108"/>
    </location>
</feature>
<dbReference type="GO" id="GO:0005737">
    <property type="term" value="C:cytoplasm"/>
    <property type="evidence" value="ECO:0007669"/>
    <property type="project" value="UniProtKB-ARBA"/>
</dbReference>
<dbReference type="eggNOG" id="COG0566">
    <property type="taxonomic scope" value="Bacteria"/>
</dbReference>
<dbReference type="PANTHER" id="PTHR43191">
    <property type="entry name" value="RRNA METHYLTRANSFERASE 3"/>
    <property type="match status" value="1"/>
</dbReference>
<dbReference type="InterPro" id="IPR029026">
    <property type="entry name" value="tRNA_m1G_MTases_N"/>
</dbReference>
<dbReference type="GO" id="GO:0003723">
    <property type="term" value="F:RNA binding"/>
    <property type="evidence" value="ECO:0007669"/>
    <property type="project" value="InterPro"/>
</dbReference>
<dbReference type="SUPFAM" id="SSF55315">
    <property type="entry name" value="L30e-like"/>
    <property type="match status" value="1"/>
</dbReference>
<dbReference type="Pfam" id="PF22435">
    <property type="entry name" value="MRM3-like_sub_bind"/>
    <property type="match status" value="1"/>
</dbReference>
<dbReference type="RefSeq" id="WP_014256111.1">
    <property type="nucleotide sequence ID" value="NC_016627.1"/>
</dbReference>
<dbReference type="InterPro" id="IPR029064">
    <property type="entry name" value="Ribosomal_eL30-like_sf"/>
</dbReference>
<keyword evidence="3" id="KW-0808">Transferase</keyword>
<dbReference type="InterPro" id="IPR001537">
    <property type="entry name" value="SpoU_MeTrfase"/>
</dbReference>
<dbReference type="OrthoDB" id="9794400at2"/>
<dbReference type="NCBIfam" id="TIGR00186">
    <property type="entry name" value="rRNA_methyl_3"/>
    <property type="match status" value="1"/>
</dbReference>
<dbReference type="Proteomes" id="UP000005435">
    <property type="component" value="Chromosome"/>
</dbReference>
<reference evidence="6" key="1">
    <citation type="submission" date="2011-12" db="EMBL/GenBank/DDBJ databases">
        <title>Complete sequence of Clostridium clariflavum DSM 19732.</title>
        <authorList>
            <consortium name="US DOE Joint Genome Institute"/>
            <person name="Lucas S."/>
            <person name="Han J."/>
            <person name="Lapidus A."/>
            <person name="Cheng J.-F."/>
            <person name="Goodwin L."/>
            <person name="Pitluck S."/>
            <person name="Peters L."/>
            <person name="Teshima H."/>
            <person name="Detter J.C."/>
            <person name="Han C."/>
            <person name="Tapia R."/>
            <person name="Land M."/>
            <person name="Hauser L."/>
            <person name="Kyrpides N."/>
            <person name="Ivanova N."/>
            <person name="Pagani I."/>
            <person name="Kitzmiller T."/>
            <person name="Lynd L."/>
            <person name="Izquierdo J."/>
            <person name="Woyke T."/>
        </authorList>
    </citation>
    <scope>NUCLEOTIDE SEQUENCE [LARGE SCALE GENOMIC DNA]</scope>
    <source>
        <strain evidence="6">DSM 19732 / NBRC 101661 / EBR45</strain>
    </source>
</reference>
<dbReference type="InterPro" id="IPR004441">
    <property type="entry name" value="rRNA_MeTrfase_TrmH"/>
</dbReference>
<dbReference type="CDD" id="cd18095">
    <property type="entry name" value="SpoU-like_rRNA-MTase"/>
    <property type="match status" value="1"/>
</dbReference>
<dbReference type="STRING" id="720554.Clocl_3030"/>
<dbReference type="Gene3D" id="3.30.1330.30">
    <property type="match status" value="1"/>
</dbReference>
<dbReference type="EMBL" id="CP003065">
    <property type="protein sequence ID" value="AEV69565.1"/>
    <property type="molecule type" value="Genomic_DNA"/>
</dbReference>
<dbReference type="SUPFAM" id="SSF75217">
    <property type="entry name" value="alpha/beta knot"/>
    <property type="match status" value="1"/>
</dbReference>
<comment type="similarity">
    <text evidence="1">Belongs to the class IV-like SAM-binding methyltransferase superfamily. RNA methyltransferase TrmH family.</text>
</comment>
<reference evidence="5 6" key="2">
    <citation type="journal article" date="2012" name="Stand. Genomic Sci.">
        <title>Complete Genome Sequence of Clostridium clariflavum DSM 19732.</title>
        <authorList>
            <person name="Izquierdo J.A."/>
            <person name="Goodwin L."/>
            <person name="Davenport K.W."/>
            <person name="Teshima H."/>
            <person name="Bruce D."/>
            <person name="Detter C."/>
            <person name="Tapia R."/>
            <person name="Han S."/>
            <person name="Land M."/>
            <person name="Hauser L."/>
            <person name="Jeffries C.D."/>
            <person name="Han J."/>
            <person name="Pitluck S."/>
            <person name="Nolan M."/>
            <person name="Chen A."/>
            <person name="Huntemann M."/>
            <person name="Mavromatis K."/>
            <person name="Mikhailova N."/>
            <person name="Liolios K."/>
            <person name="Woyke T."/>
            <person name="Lynd L.R."/>
        </authorList>
    </citation>
    <scope>NUCLEOTIDE SEQUENCE [LARGE SCALE GENOMIC DNA]</scope>
    <source>
        <strain evidence="6">DSM 19732 / NBRC 101661 / EBR45</strain>
    </source>
</reference>
<keyword evidence="2 5" id="KW-0489">Methyltransferase</keyword>
<evidence type="ECO:0000259" key="4">
    <source>
        <dbReference type="SMART" id="SM00967"/>
    </source>
</evidence>
<dbReference type="SMART" id="SM00967">
    <property type="entry name" value="SpoU_sub_bind"/>
    <property type="match status" value="1"/>
</dbReference>
<dbReference type="InterPro" id="IPR053888">
    <property type="entry name" value="MRM3-like_sub_bind"/>
</dbReference>
<sequence>MNFITSGQNPIIKEIKALKEKKYRDQKGLYFIEGIRFIEEAIKEKELISKVLVSEKIKEVKGGKEILKLLEEEKIGNIYTVPNKLYLEVTDTENPQGILAVMRKKSVSVESVYDDKNFFVVLDSIQDPGNMGTIIRTADAAGATAVIVSKGCVDVYNPKVLRATMGSIFHLPICYSENLLETLQSLKDRGIVLCAAHLRGSKNYFDLNYKGNVAIIVGNEANGITDSVADLSDELVKIPMEGKSESLNASVAAGLLIYEVLRCRMKQ</sequence>
<dbReference type="PANTHER" id="PTHR43191:SF2">
    <property type="entry name" value="RRNA METHYLTRANSFERASE 3, MITOCHONDRIAL"/>
    <property type="match status" value="1"/>
</dbReference>
<gene>
    <name evidence="5" type="ordered locus">Clocl_3030</name>
</gene>
<evidence type="ECO:0000313" key="5">
    <source>
        <dbReference type="EMBL" id="AEV69565.1"/>
    </source>
</evidence>
<organism evidence="5 6">
    <name type="scientific">Acetivibrio clariflavus (strain DSM 19732 / NBRC 101661 / EBR45)</name>
    <name type="common">Clostridium clariflavum</name>
    <dbReference type="NCBI Taxonomy" id="720554"/>
    <lineage>
        <taxon>Bacteria</taxon>
        <taxon>Bacillati</taxon>
        <taxon>Bacillota</taxon>
        <taxon>Clostridia</taxon>
        <taxon>Eubacteriales</taxon>
        <taxon>Oscillospiraceae</taxon>
        <taxon>Acetivibrio</taxon>
    </lineage>
</organism>
<dbReference type="GO" id="GO:0008173">
    <property type="term" value="F:RNA methyltransferase activity"/>
    <property type="evidence" value="ECO:0007669"/>
    <property type="project" value="InterPro"/>
</dbReference>
<dbReference type="GO" id="GO:0032259">
    <property type="term" value="P:methylation"/>
    <property type="evidence" value="ECO:0007669"/>
    <property type="project" value="UniProtKB-KW"/>
</dbReference>
<evidence type="ECO:0000256" key="1">
    <source>
        <dbReference type="ARBA" id="ARBA00007228"/>
    </source>
</evidence>
<keyword evidence="6" id="KW-1185">Reference proteome</keyword>
<dbReference type="InterPro" id="IPR013123">
    <property type="entry name" value="SpoU_subst-bd"/>
</dbReference>
<proteinExistence type="inferred from homology"/>
<dbReference type="KEGG" id="ccl:Clocl_3030"/>
<dbReference type="InterPro" id="IPR051259">
    <property type="entry name" value="rRNA_Methyltransferase"/>
</dbReference>
<accession>G8LUD3</accession>
<name>G8LUD3_ACECE</name>
<evidence type="ECO:0000313" key="6">
    <source>
        <dbReference type="Proteomes" id="UP000005435"/>
    </source>
</evidence>
<evidence type="ECO:0000256" key="2">
    <source>
        <dbReference type="ARBA" id="ARBA00022603"/>
    </source>
</evidence>